<dbReference type="PANTHER" id="PTHR23079:SF55">
    <property type="entry name" value="RNA-DIRECTED RNA POLYMERASE"/>
    <property type="match status" value="1"/>
</dbReference>
<feature type="compositionally biased region" description="Low complexity" evidence="2">
    <location>
        <begin position="117"/>
        <end position="140"/>
    </location>
</feature>
<dbReference type="InterPro" id="IPR057596">
    <property type="entry name" value="RDRP_core"/>
</dbReference>
<evidence type="ECO:0000256" key="1">
    <source>
        <dbReference type="RuleBase" id="RU363098"/>
    </source>
</evidence>
<feature type="compositionally biased region" description="Polar residues" evidence="2">
    <location>
        <begin position="102"/>
        <end position="116"/>
    </location>
</feature>
<evidence type="ECO:0000256" key="2">
    <source>
        <dbReference type="SAM" id="MobiDB-lite"/>
    </source>
</evidence>
<dbReference type="GO" id="GO:0030422">
    <property type="term" value="P:siRNA processing"/>
    <property type="evidence" value="ECO:0007669"/>
    <property type="project" value="TreeGrafter"/>
</dbReference>
<organism evidence="4 5">
    <name type="scientific">Rhizoctonia solani</name>
    <dbReference type="NCBI Taxonomy" id="456999"/>
    <lineage>
        <taxon>Eukaryota</taxon>
        <taxon>Fungi</taxon>
        <taxon>Dikarya</taxon>
        <taxon>Basidiomycota</taxon>
        <taxon>Agaricomycotina</taxon>
        <taxon>Agaricomycetes</taxon>
        <taxon>Cantharellales</taxon>
        <taxon>Ceratobasidiaceae</taxon>
        <taxon>Rhizoctonia</taxon>
    </lineage>
</organism>
<dbReference type="GO" id="GO:0003968">
    <property type="term" value="F:RNA-directed RNA polymerase activity"/>
    <property type="evidence" value="ECO:0007669"/>
    <property type="project" value="UniProtKB-KW"/>
</dbReference>
<feature type="compositionally biased region" description="Gly residues" evidence="2">
    <location>
        <begin position="1336"/>
        <end position="1349"/>
    </location>
</feature>
<name>A0A8H3CTE0_9AGAM</name>
<reference evidence="4" key="1">
    <citation type="submission" date="2021-01" db="EMBL/GenBank/DDBJ databases">
        <authorList>
            <person name="Kaushik A."/>
        </authorList>
    </citation>
    <scope>NUCLEOTIDE SEQUENCE</scope>
    <source>
        <strain evidence="4">AG6-10EEA</strain>
    </source>
</reference>
<keyword evidence="1" id="KW-0694">RNA-binding</keyword>
<feature type="region of interest" description="Disordered" evidence="2">
    <location>
        <begin position="101"/>
        <end position="145"/>
    </location>
</feature>
<comment type="caution">
    <text evidence="4">The sequence shown here is derived from an EMBL/GenBank/DDBJ whole genome shotgun (WGS) entry which is preliminary data.</text>
</comment>
<dbReference type="EC" id="2.7.7.48" evidence="1"/>
<dbReference type="GO" id="GO:0031380">
    <property type="term" value="C:nuclear RNA-directed RNA polymerase complex"/>
    <property type="evidence" value="ECO:0007669"/>
    <property type="project" value="TreeGrafter"/>
</dbReference>
<keyword evidence="1" id="KW-0548">Nucleotidyltransferase</keyword>
<feature type="compositionally biased region" description="Low complexity" evidence="2">
    <location>
        <begin position="1315"/>
        <end position="1327"/>
    </location>
</feature>
<dbReference type="Pfam" id="PF05183">
    <property type="entry name" value="RdRP"/>
    <property type="match status" value="1"/>
</dbReference>
<dbReference type="EMBL" id="CAJMXA010003509">
    <property type="protein sequence ID" value="CAE6499141.1"/>
    <property type="molecule type" value="Genomic_DNA"/>
</dbReference>
<evidence type="ECO:0000313" key="5">
    <source>
        <dbReference type="Proteomes" id="UP000663853"/>
    </source>
</evidence>
<keyword evidence="1" id="KW-0808">Transferase</keyword>
<dbReference type="InterPro" id="IPR007855">
    <property type="entry name" value="RDRP"/>
</dbReference>
<evidence type="ECO:0000313" key="4">
    <source>
        <dbReference type="EMBL" id="CAE6499141.1"/>
    </source>
</evidence>
<dbReference type="GO" id="GO:0003723">
    <property type="term" value="F:RNA binding"/>
    <property type="evidence" value="ECO:0007669"/>
    <property type="project" value="UniProtKB-KW"/>
</dbReference>
<dbReference type="Proteomes" id="UP000663853">
    <property type="component" value="Unassembled WGS sequence"/>
</dbReference>
<dbReference type="PANTHER" id="PTHR23079">
    <property type="entry name" value="RNA-DEPENDENT RNA POLYMERASE"/>
    <property type="match status" value="1"/>
</dbReference>
<feature type="domain" description="RDRP core" evidence="3">
    <location>
        <begin position="465"/>
        <end position="1069"/>
    </location>
</feature>
<comment type="catalytic activity">
    <reaction evidence="1">
        <text>RNA(n) + a ribonucleoside 5'-triphosphate = RNA(n+1) + diphosphate</text>
        <dbReference type="Rhea" id="RHEA:21248"/>
        <dbReference type="Rhea" id="RHEA-COMP:14527"/>
        <dbReference type="Rhea" id="RHEA-COMP:17342"/>
        <dbReference type="ChEBI" id="CHEBI:33019"/>
        <dbReference type="ChEBI" id="CHEBI:61557"/>
        <dbReference type="ChEBI" id="CHEBI:140395"/>
        <dbReference type="EC" id="2.7.7.48"/>
    </reaction>
</comment>
<proteinExistence type="inferred from homology"/>
<keyword evidence="1" id="KW-0696">RNA-directed RNA polymerase</keyword>
<evidence type="ECO:0000259" key="3">
    <source>
        <dbReference type="Pfam" id="PF05183"/>
    </source>
</evidence>
<accession>A0A8H3CTE0</accession>
<sequence length="1362" mass="152258">MRALYFHKLPLNVAKSAFCDAVERFAVNAFGEGGGVLKPLVHLEVVDSPILNMKHVGHGLIEFADEKAVDIFMARLKTEPMMFGTEVVAFSREKPPGIPASSFGQFSTSPASGAHQSGSPGSARPGSALGGSRTSGRSSGPVMNLNRVKLPQFEKREVRPPNIKFLRKLRHRLSVLGQHLRLETLEFGVLRNCNFSVEYSRSLIEETGYFIFEDDEKSLRITIGGSHQDSIQPSVAIATQTVDYVALGTDAGKRYMFLALSQNPHFELGDIARPLRADGRFDARGSRDRLSALDERHERIAPYASRWIKIVFHGDSGAPDAKMCKAAGLPVPAIDPPLSFSRSNIYSPDNVAAVEDWFQGDSLDWEVAFQIEALFRNAVLVPSELMAIKPIVEKLAKESKDQAADALRTFRATIQGTNSHKTFNNFENKNIVNEFNEHLRKSAQSLPWERIGMSKSSFMCYHVKITPTAVHLNGPLEEQSNRVIRRYPGYETHFIRVTFTDEADERTRLEYEVDIKAFTQKRVGQFLKNWISLCNRHYELLGYSQSGFRENACFYIAPFEWEGELINGESIRQSLGNFDKVIDSPSRYGARMSQAFSATSPSVILKESEIKHILDIQKGKDKVFTDGCGTISRELAKDVWESMLKHLPANRQGFHHENEQPPSAFQIRIGGRKGMVRLDPKLEGRVLCSRPSMEKFDAEHDLSLEISRAFLSYSPCFLNRPLIVLLWSGGVEDEVFVDLMKATLEGTMSNMATLGGVAKQLIANRLGAPFHLASTFNRLSRLGLELDQPNVRTSGLHKLLNATLFHLKRDLKHKGRIKVPDSYTLVGVCDEDDYLRPRQIYACVQHFDQRSGKADVRYLRGRYLVTRSPVIHPGDAQVVWAIGEPPADSPFCGEGNNLPNMVVFSTRGYRPIPTMLGGGDLDGDLYNLIPLPELIPRYRYSPAEYKNPGPKEIGRPSTMDDVADFMVEYICHDNLGMISNNHLAIASTSELRARDENCITNAGLHSKAVDFVKNGRYVENREIRKAKYPIDEVTGMRLMPDWQAGHGRDPTDGRYYPCDSVLGKLFRAVDLPVGNPARESDIEQQIPTAIRNCVARHVARYKDEIQATVSSPSTATFIRSLLLRYTAELNHICVAHTISSESAERVSEIEVMLGTNLEVSSKPNLIERMKSLTRNLANYVRDQLKVKEDETSHVWLGRAWKAYLLTSNLGDNTFGAFSFSWIALDSVLDALQAIDQAFLPYAGPILPPFAFIPTKRPELEEDLPPPDYENWDDWDDVAREENGEEASGGEQSNDQHADSHQNTNGCGRGRSHRQGSWGNGRRNSNGRSNEHNHNGRGNGQTNGSTGGRKPGYRIIASGSLSF</sequence>
<feature type="region of interest" description="Disordered" evidence="2">
    <location>
        <begin position="1280"/>
        <end position="1362"/>
    </location>
</feature>
<protein>
    <recommendedName>
        <fullName evidence="1">RNA-dependent RNA polymerase</fullName>
        <ecNumber evidence="1">2.7.7.48</ecNumber>
    </recommendedName>
</protein>
<comment type="similarity">
    <text evidence="1">Belongs to the RdRP family.</text>
</comment>
<gene>
    <name evidence="4" type="ORF">RDB_LOCUS110449</name>
</gene>